<evidence type="ECO:0000313" key="12">
    <source>
        <dbReference type="Proteomes" id="UP000054166"/>
    </source>
</evidence>
<evidence type="ECO:0000256" key="4">
    <source>
        <dbReference type="ARBA" id="ARBA00022723"/>
    </source>
</evidence>
<reference evidence="12" key="2">
    <citation type="submission" date="2015-01" db="EMBL/GenBank/DDBJ databases">
        <title>Evolutionary Origins and Diversification of the Mycorrhizal Mutualists.</title>
        <authorList>
            <consortium name="DOE Joint Genome Institute"/>
            <consortium name="Mycorrhizal Genomics Consortium"/>
            <person name="Kohler A."/>
            <person name="Kuo A."/>
            <person name="Nagy L.G."/>
            <person name="Floudas D."/>
            <person name="Copeland A."/>
            <person name="Barry K.W."/>
            <person name="Cichocki N."/>
            <person name="Veneault-Fourrey C."/>
            <person name="LaButti K."/>
            <person name="Lindquist E.A."/>
            <person name="Lipzen A."/>
            <person name="Lundell T."/>
            <person name="Morin E."/>
            <person name="Murat C."/>
            <person name="Riley R."/>
            <person name="Ohm R."/>
            <person name="Sun H."/>
            <person name="Tunlid A."/>
            <person name="Henrissat B."/>
            <person name="Grigoriev I.V."/>
            <person name="Hibbett D.S."/>
            <person name="Martin F."/>
        </authorList>
    </citation>
    <scope>NUCLEOTIDE SEQUENCE [LARGE SCALE GENOMIC DNA]</scope>
    <source>
        <strain evidence="12">F 1598</strain>
    </source>
</reference>
<dbReference type="InterPro" id="IPR001128">
    <property type="entry name" value="Cyt_P450"/>
</dbReference>
<dbReference type="AlphaFoldDB" id="A0A0C3FIE2"/>
<evidence type="ECO:0000256" key="8">
    <source>
        <dbReference type="PIRSR" id="PIRSR602401-1"/>
    </source>
</evidence>
<evidence type="ECO:0000256" key="10">
    <source>
        <dbReference type="SAM" id="Phobius"/>
    </source>
</evidence>
<evidence type="ECO:0008006" key="13">
    <source>
        <dbReference type="Google" id="ProtNLM"/>
    </source>
</evidence>
<dbReference type="GO" id="GO:0020037">
    <property type="term" value="F:heme binding"/>
    <property type="evidence" value="ECO:0007669"/>
    <property type="project" value="InterPro"/>
</dbReference>
<comment type="cofactor">
    <cofactor evidence="1 8">
        <name>heme</name>
        <dbReference type="ChEBI" id="CHEBI:30413"/>
    </cofactor>
</comment>
<dbReference type="InterPro" id="IPR047146">
    <property type="entry name" value="Cyt_P450_E_CYP52_fungi"/>
</dbReference>
<evidence type="ECO:0000256" key="5">
    <source>
        <dbReference type="ARBA" id="ARBA00023002"/>
    </source>
</evidence>
<keyword evidence="7 9" id="KW-0503">Monooxygenase</keyword>
<dbReference type="InParanoid" id="A0A0C3FIE2"/>
<dbReference type="OrthoDB" id="1470350at2759"/>
<dbReference type="PROSITE" id="PS00086">
    <property type="entry name" value="CYTOCHROME_P450"/>
    <property type="match status" value="1"/>
</dbReference>
<feature type="transmembrane region" description="Helical" evidence="10">
    <location>
        <begin position="39"/>
        <end position="62"/>
    </location>
</feature>
<keyword evidence="3 8" id="KW-0349">Heme</keyword>
<keyword evidence="6 8" id="KW-0408">Iron</keyword>
<organism evidence="11 12">
    <name type="scientific">Piloderma croceum (strain F 1598)</name>
    <dbReference type="NCBI Taxonomy" id="765440"/>
    <lineage>
        <taxon>Eukaryota</taxon>
        <taxon>Fungi</taxon>
        <taxon>Dikarya</taxon>
        <taxon>Basidiomycota</taxon>
        <taxon>Agaricomycotina</taxon>
        <taxon>Agaricomycetes</taxon>
        <taxon>Agaricomycetidae</taxon>
        <taxon>Atheliales</taxon>
        <taxon>Atheliaceae</taxon>
        <taxon>Piloderma</taxon>
    </lineage>
</organism>
<dbReference type="PANTHER" id="PTHR24287">
    <property type="entry name" value="P450, PUTATIVE (EUROFUNG)-RELATED"/>
    <property type="match status" value="1"/>
</dbReference>
<evidence type="ECO:0000256" key="3">
    <source>
        <dbReference type="ARBA" id="ARBA00022617"/>
    </source>
</evidence>
<dbReference type="HOGENOM" id="CLU_001570_27_0_1"/>
<dbReference type="GO" id="GO:0016705">
    <property type="term" value="F:oxidoreductase activity, acting on paired donors, with incorporation or reduction of molecular oxygen"/>
    <property type="evidence" value="ECO:0007669"/>
    <property type="project" value="InterPro"/>
</dbReference>
<dbReference type="GO" id="GO:0005506">
    <property type="term" value="F:iron ion binding"/>
    <property type="evidence" value="ECO:0007669"/>
    <property type="project" value="InterPro"/>
</dbReference>
<evidence type="ECO:0000256" key="7">
    <source>
        <dbReference type="ARBA" id="ARBA00023033"/>
    </source>
</evidence>
<gene>
    <name evidence="11" type="ORF">PILCRDRAFT_823386</name>
</gene>
<protein>
    <recommendedName>
        <fullName evidence="13">Cytochrome P450</fullName>
    </recommendedName>
</protein>
<evidence type="ECO:0000256" key="1">
    <source>
        <dbReference type="ARBA" id="ARBA00001971"/>
    </source>
</evidence>
<dbReference type="InterPro" id="IPR002401">
    <property type="entry name" value="Cyt_P450_E_grp-I"/>
</dbReference>
<evidence type="ECO:0000256" key="2">
    <source>
        <dbReference type="ARBA" id="ARBA00010617"/>
    </source>
</evidence>
<comment type="similarity">
    <text evidence="2 9">Belongs to the cytochrome P450 family.</text>
</comment>
<dbReference type="Proteomes" id="UP000054166">
    <property type="component" value="Unassembled WGS sequence"/>
</dbReference>
<dbReference type="Gene3D" id="1.10.630.10">
    <property type="entry name" value="Cytochrome P450"/>
    <property type="match status" value="1"/>
</dbReference>
<accession>A0A0C3FIE2</accession>
<dbReference type="InterPro" id="IPR036396">
    <property type="entry name" value="Cyt_P450_sf"/>
</dbReference>
<keyword evidence="5 9" id="KW-0560">Oxidoreductase</keyword>
<dbReference type="PANTHER" id="PTHR24287:SF1">
    <property type="entry name" value="P450, PUTATIVE (EUROFUNG)-RELATED"/>
    <property type="match status" value="1"/>
</dbReference>
<dbReference type="GO" id="GO:0004497">
    <property type="term" value="F:monooxygenase activity"/>
    <property type="evidence" value="ECO:0007669"/>
    <property type="project" value="UniProtKB-KW"/>
</dbReference>
<name>A0A0C3FIE2_PILCF</name>
<feature type="binding site" description="axial binding residue" evidence="8">
    <location>
        <position position="515"/>
    </location>
    <ligand>
        <name>heme</name>
        <dbReference type="ChEBI" id="CHEBI:30413"/>
    </ligand>
    <ligandPart>
        <name>Fe</name>
        <dbReference type="ChEBI" id="CHEBI:18248"/>
    </ligandPart>
</feature>
<dbReference type="InterPro" id="IPR017972">
    <property type="entry name" value="Cyt_P450_CS"/>
</dbReference>
<evidence type="ECO:0000256" key="6">
    <source>
        <dbReference type="ARBA" id="ARBA00023004"/>
    </source>
</evidence>
<feature type="transmembrane region" description="Helical" evidence="10">
    <location>
        <begin position="6"/>
        <end position="27"/>
    </location>
</feature>
<dbReference type="PRINTS" id="PR00463">
    <property type="entry name" value="EP450I"/>
</dbReference>
<dbReference type="Pfam" id="PF00067">
    <property type="entry name" value="p450"/>
    <property type="match status" value="1"/>
</dbReference>
<dbReference type="PRINTS" id="PR00385">
    <property type="entry name" value="P450"/>
</dbReference>
<keyword evidence="10" id="KW-0812">Transmembrane</keyword>
<reference evidence="11 12" key="1">
    <citation type="submission" date="2014-04" db="EMBL/GenBank/DDBJ databases">
        <authorList>
            <consortium name="DOE Joint Genome Institute"/>
            <person name="Kuo A."/>
            <person name="Tarkka M."/>
            <person name="Buscot F."/>
            <person name="Kohler A."/>
            <person name="Nagy L.G."/>
            <person name="Floudas D."/>
            <person name="Copeland A."/>
            <person name="Barry K.W."/>
            <person name="Cichocki N."/>
            <person name="Veneault-Fourrey C."/>
            <person name="LaButti K."/>
            <person name="Lindquist E.A."/>
            <person name="Lipzen A."/>
            <person name="Lundell T."/>
            <person name="Morin E."/>
            <person name="Murat C."/>
            <person name="Sun H."/>
            <person name="Tunlid A."/>
            <person name="Henrissat B."/>
            <person name="Grigoriev I.V."/>
            <person name="Hibbett D.S."/>
            <person name="Martin F."/>
            <person name="Nordberg H.P."/>
            <person name="Cantor M.N."/>
            <person name="Hua S.X."/>
        </authorList>
    </citation>
    <scope>NUCLEOTIDE SEQUENCE [LARGE SCALE GENOMIC DNA]</scope>
    <source>
        <strain evidence="11 12">F 1598</strain>
    </source>
</reference>
<dbReference type="STRING" id="765440.A0A0C3FIE2"/>
<keyword evidence="4 8" id="KW-0479">Metal-binding</keyword>
<evidence type="ECO:0000313" key="11">
    <source>
        <dbReference type="EMBL" id="KIM79484.1"/>
    </source>
</evidence>
<dbReference type="CDD" id="cd11063">
    <property type="entry name" value="CYP52"/>
    <property type="match status" value="1"/>
</dbReference>
<dbReference type="SUPFAM" id="SSF48264">
    <property type="entry name" value="Cytochrome P450"/>
    <property type="match status" value="1"/>
</dbReference>
<dbReference type="EMBL" id="KN833009">
    <property type="protein sequence ID" value="KIM79484.1"/>
    <property type="molecule type" value="Genomic_DNA"/>
</dbReference>
<keyword evidence="10" id="KW-1133">Transmembrane helix</keyword>
<proteinExistence type="inferred from homology"/>
<keyword evidence="10" id="KW-0472">Membrane</keyword>
<sequence>MTLPPGIVYLGLNFHYLIIPPACVYTIDRLVVQFFECQIPRWLFILACMLAFPTAFTTVVLYKLHVDESEAAAHGAVLPPCLPDKYIGGYETLSRRLAESKSVKYIGEFLNSIREQHGNTVNMRTLFENKIFTCEPENIKMILATEFDGFEKGDLFHSYMTSLLGTGVFNSDGETWKFHRAMTRPFFSKERIGHFNIFDRHAEDAIGQTKTRARQGYPIDFQDMVSRFTLDSATDFLFGNNVRSLSAGLPYPDNSPLTSSYDLSHPANVFAQAFDRAQKLSTLRARYGSSWPLLEFWKDNVKVYRDIVDKFIDPILAEAIAKKKAIDTPGMNDGVREVKDGETLLDHLVNYTEDPKILKDETLNIMIAGRDTTAATLTFIIYMLAEHPEVMIRLREEIMQMVGSSRRPTYDDLRDMKYMRAVINETLRLFPPVPFNVRMTTRPAIWPSKTGGKPYYIPPRTRAQYSVFLMHRRKDLWGPDALDFDPNRWLDQRLHKYLTPNPFIFLPFNAGPRICLGQQFAYNEISFFLIRFLQSFSSVSLAPDAQPSCSRPPADWANAPGRKGIEKIVIKSHLTMCALNGLWVRLEEGNDAETL</sequence>
<keyword evidence="12" id="KW-1185">Reference proteome</keyword>
<evidence type="ECO:0000256" key="9">
    <source>
        <dbReference type="RuleBase" id="RU000461"/>
    </source>
</evidence>